<reference evidence="2 3" key="1">
    <citation type="submission" date="2020-08" db="EMBL/GenBank/DDBJ databases">
        <title>Genomic Encyclopedia of Type Strains, Phase IV (KMG-IV): sequencing the most valuable type-strain genomes for metagenomic binning, comparative biology and taxonomic classification.</title>
        <authorList>
            <person name="Goeker M."/>
        </authorList>
    </citation>
    <scope>NUCLEOTIDE SEQUENCE [LARGE SCALE GENOMIC DNA]</scope>
    <source>
        <strain evidence="2 3">DSM 44197</strain>
    </source>
</reference>
<feature type="domain" description="NAD(P)-binding" evidence="1">
    <location>
        <begin position="6"/>
        <end position="169"/>
    </location>
</feature>
<evidence type="ECO:0000313" key="2">
    <source>
        <dbReference type="EMBL" id="MBA8951333.1"/>
    </source>
</evidence>
<proteinExistence type="predicted"/>
<dbReference type="PANTHER" id="PTHR43162">
    <property type="match status" value="1"/>
</dbReference>
<dbReference type="EMBL" id="JACJIA010000003">
    <property type="protein sequence ID" value="MBA8951333.1"/>
    <property type="molecule type" value="Genomic_DNA"/>
</dbReference>
<protein>
    <submittedName>
        <fullName evidence="2">Uncharacterized protein YbjT (DUF2867 family)</fullName>
    </submittedName>
</protein>
<dbReference type="PANTHER" id="PTHR43162:SF1">
    <property type="entry name" value="PRESTALK A DIFFERENTIATION PROTEIN A"/>
    <property type="match status" value="1"/>
</dbReference>
<comment type="caution">
    <text evidence="2">The sequence shown here is derived from an EMBL/GenBank/DDBJ whole genome shotgun (WGS) entry which is preliminary data.</text>
</comment>
<keyword evidence="3" id="KW-1185">Reference proteome</keyword>
<gene>
    <name evidence="2" type="ORF">HNR61_002964</name>
</gene>
<accession>A0A7W3LNE7</accession>
<name>A0A7W3LNE7_ACTNM</name>
<organism evidence="2 3">
    <name type="scientific">Actinomadura namibiensis</name>
    <dbReference type="NCBI Taxonomy" id="182080"/>
    <lineage>
        <taxon>Bacteria</taxon>
        <taxon>Bacillati</taxon>
        <taxon>Actinomycetota</taxon>
        <taxon>Actinomycetes</taxon>
        <taxon>Streptosporangiales</taxon>
        <taxon>Thermomonosporaceae</taxon>
        <taxon>Actinomadura</taxon>
    </lineage>
</organism>
<dbReference type="InterPro" id="IPR016040">
    <property type="entry name" value="NAD(P)-bd_dom"/>
</dbReference>
<dbReference type="Pfam" id="PF13460">
    <property type="entry name" value="NAD_binding_10"/>
    <property type="match status" value="1"/>
</dbReference>
<dbReference type="InterPro" id="IPR051604">
    <property type="entry name" value="Ergot_Alk_Oxidoreductase"/>
</dbReference>
<dbReference type="Gene3D" id="3.40.50.720">
    <property type="entry name" value="NAD(P)-binding Rossmann-like Domain"/>
    <property type="match status" value="1"/>
</dbReference>
<evidence type="ECO:0000259" key="1">
    <source>
        <dbReference type="Pfam" id="PF13460"/>
    </source>
</evidence>
<evidence type="ECO:0000313" key="3">
    <source>
        <dbReference type="Proteomes" id="UP000572680"/>
    </source>
</evidence>
<dbReference type="Gene3D" id="3.90.25.10">
    <property type="entry name" value="UDP-galactose 4-epimerase, domain 1"/>
    <property type="match status" value="1"/>
</dbReference>
<dbReference type="Proteomes" id="UP000572680">
    <property type="component" value="Unassembled WGS sequence"/>
</dbReference>
<dbReference type="AlphaFoldDB" id="A0A7W3LNE7"/>
<sequence>MFVITGATGNVGRHVVAELLDAGHKVRALSRDPATASLPDGAEVARTADLPLEGATGVLLNPAAFWNGVDELLDRARRAGVRRIVVLSSSAVLAGEGNPIGDHHLALERQVEATGLEWTHLRPGAFAANALGWADQIRGNGVVRGPHARAHTVPIDERDIAAVAARALTGDDLAGTRPELSGPESLTFADQARIIGEAIGRPVTYEELSPEAARAAMAYAPEPVVDALLAFWAEAVDRPQPVSSEVERITGRPARTFAEWAAEHVRDFA</sequence>
<dbReference type="SUPFAM" id="SSF51735">
    <property type="entry name" value="NAD(P)-binding Rossmann-fold domains"/>
    <property type="match status" value="1"/>
</dbReference>
<dbReference type="RefSeq" id="WP_182843674.1">
    <property type="nucleotide sequence ID" value="NZ_BAAALP010000004.1"/>
</dbReference>
<dbReference type="InterPro" id="IPR036291">
    <property type="entry name" value="NAD(P)-bd_dom_sf"/>
</dbReference>